<evidence type="ECO:0000313" key="11">
    <source>
        <dbReference type="EMBL" id="GLD53489.1"/>
    </source>
</evidence>
<dbReference type="Pfam" id="PF00010">
    <property type="entry name" value="HLH"/>
    <property type="match status" value="1"/>
</dbReference>
<evidence type="ECO:0000313" key="12">
    <source>
        <dbReference type="Proteomes" id="UP001279410"/>
    </source>
</evidence>
<keyword evidence="6" id="KW-0238">DNA-binding</keyword>
<proteinExistence type="predicted"/>
<dbReference type="AlphaFoldDB" id="A0AAD3R177"/>
<feature type="region of interest" description="Disordered" evidence="9">
    <location>
        <begin position="88"/>
        <end position="116"/>
    </location>
</feature>
<evidence type="ECO:0000259" key="10">
    <source>
        <dbReference type="PROSITE" id="PS50888"/>
    </source>
</evidence>
<reference evidence="11" key="1">
    <citation type="submission" date="2022-08" db="EMBL/GenBank/DDBJ databases">
        <title>Genome sequencing of akame (Lates japonicus).</title>
        <authorList>
            <person name="Hashiguchi Y."/>
            <person name="Takahashi H."/>
        </authorList>
    </citation>
    <scope>NUCLEOTIDE SEQUENCE</scope>
    <source>
        <strain evidence="11">Kochi</strain>
    </source>
</reference>
<dbReference type="PANTHER" id="PTHR15402:SF2">
    <property type="entry name" value="TRANSCRIPTION FACTOR LIKE 5"/>
    <property type="match status" value="1"/>
</dbReference>
<gene>
    <name evidence="11" type="ORF">AKAME5_000623600</name>
</gene>
<evidence type="ECO:0000256" key="3">
    <source>
        <dbReference type="ARBA" id="ARBA00022782"/>
    </source>
</evidence>
<dbReference type="PROSITE" id="PS50888">
    <property type="entry name" value="BHLH"/>
    <property type="match status" value="1"/>
</dbReference>
<evidence type="ECO:0000256" key="1">
    <source>
        <dbReference type="ARBA" id="ARBA00004123"/>
    </source>
</evidence>
<keyword evidence="3" id="KW-0221">Differentiation</keyword>
<evidence type="ECO:0000256" key="6">
    <source>
        <dbReference type="ARBA" id="ARBA00023125"/>
    </source>
</evidence>
<keyword evidence="5" id="KW-0805">Transcription regulation</keyword>
<evidence type="ECO:0000256" key="8">
    <source>
        <dbReference type="ARBA" id="ARBA00023242"/>
    </source>
</evidence>
<dbReference type="Gene3D" id="4.10.280.10">
    <property type="entry name" value="Helix-loop-helix DNA-binding domain"/>
    <property type="match status" value="1"/>
</dbReference>
<organism evidence="11 12">
    <name type="scientific">Lates japonicus</name>
    <name type="common">Japanese lates</name>
    <dbReference type="NCBI Taxonomy" id="270547"/>
    <lineage>
        <taxon>Eukaryota</taxon>
        <taxon>Metazoa</taxon>
        <taxon>Chordata</taxon>
        <taxon>Craniata</taxon>
        <taxon>Vertebrata</taxon>
        <taxon>Euteleostomi</taxon>
        <taxon>Actinopterygii</taxon>
        <taxon>Neopterygii</taxon>
        <taxon>Teleostei</taxon>
        <taxon>Neoteleostei</taxon>
        <taxon>Acanthomorphata</taxon>
        <taxon>Carangaria</taxon>
        <taxon>Carangaria incertae sedis</taxon>
        <taxon>Centropomidae</taxon>
        <taxon>Lates</taxon>
    </lineage>
</organism>
<comment type="caution">
    <text evidence="11">The sequence shown here is derived from an EMBL/GenBank/DDBJ whole genome shotgun (WGS) entry which is preliminary data.</text>
</comment>
<evidence type="ECO:0000256" key="5">
    <source>
        <dbReference type="ARBA" id="ARBA00023015"/>
    </source>
</evidence>
<name>A0AAD3R177_LATJO</name>
<keyword evidence="8" id="KW-0539">Nucleus</keyword>
<feature type="domain" description="BHLH" evidence="10">
    <location>
        <begin position="105"/>
        <end position="155"/>
    </location>
</feature>
<dbReference type="Proteomes" id="UP001279410">
    <property type="component" value="Unassembled WGS sequence"/>
</dbReference>
<keyword evidence="12" id="KW-1185">Reference proteome</keyword>
<dbReference type="GO" id="GO:0046983">
    <property type="term" value="F:protein dimerization activity"/>
    <property type="evidence" value="ECO:0007669"/>
    <property type="project" value="InterPro"/>
</dbReference>
<dbReference type="SUPFAM" id="SSF47459">
    <property type="entry name" value="HLH, helix-loop-helix DNA-binding domain"/>
    <property type="match status" value="1"/>
</dbReference>
<dbReference type="GO" id="GO:0007283">
    <property type="term" value="P:spermatogenesis"/>
    <property type="evidence" value="ECO:0007669"/>
    <property type="project" value="UniProtKB-KW"/>
</dbReference>
<comment type="subcellular location">
    <subcellularLocation>
        <location evidence="1">Nucleus</location>
    </subcellularLocation>
</comment>
<dbReference type="PANTHER" id="PTHR15402">
    <property type="entry name" value="TRANSCRIPTION FACTOR-LIKE 5 PROTEIN"/>
    <property type="match status" value="1"/>
</dbReference>
<keyword evidence="2" id="KW-0217">Developmental protein</keyword>
<sequence length="193" mass="21747">MNHASLCCPCDGVVCLPACRVSTLLCAHMQRGGRAVAGVLHPPLLICHCSDLHRTARVSALLVHVAVSARTRRNLGLFFSRFKDELKDEPTGGKYSPSSEKKRELQPSLHSHKEQKRRLQIRTSCRRLCGLLPFVNCQLDTATTLELTARYMSYLKETLPPDVLSKVNKAVEEKVSGLWKNIQRPQKKRYKLS</sequence>
<dbReference type="SMART" id="SM00353">
    <property type="entry name" value="HLH"/>
    <property type="match status" value="1"/>
</dbReference>
<dbReference type="InterPro" id="IPR039583">
    <property type="entry name" value="TCFL5/SOLH1/2"/>
</dbReference>
<dbReference type="GO" id="GO:0005634">
    <property type="term" value="C:nucleus"/>
    <property type="evidence" value="ECO:0007669"/>
    <property type="project" value="UniProtKB-SubCell"/>
</dbReference>
<dbReference type="GO" id="GO:0000981">
    <property type="term" value="F:DNA-binding transcription factor activity, RNA polymerase II-specific"/>
    <property type="evidence" value="ECO:0007669"/>
    <property type="project" value="TreeGrafter"/>
</dbReference>
<keyword evidence="4" id="KW-0744">Spermatogenesis</keyword>
<dbReference type="GO" id="GO:0030154">
    <property type="term" value="P:cell differentiation"/>
    <property type="evidence" value="ECO:0007669"/>
    <property type="project" value="UniProtKB-KW"/>
</dbReference>
<dbReference type="InterPro" id="IPR036638">
    <property type="entry name" value="HLH_DNA-bd_sf"/>
</dbReference>
<accession>A0AAD3R177</accession>
<dbReference type="InterPro" id="IPR011598">
    <property type="entry name" value="bHLH_dom"/>
</dbReference>
<dbReference type="GO" id="GO:0000978">
    <property type="term" value="F:RNA polymerase II cis-regulatory region sequence-specific DNA binding"/>
    <property type="evidence" value="ECO:0007669"/>
    <property type="project" value="TreeGrafter"/>
</dbReference>
<keyword evidence="7" id="KW-0804">Transcription</keyword>
<evidence type="ECO:0000256" key="9">
    <source>
        <dbReference type="SAM" id="MobiDB-lite"/>
    </source>
</evidence>
<dbReference type="EMBL" id="BRZM01000017">
    <property type="protein sequence ID" value="GLD53489.1"/>
    <property type="molecule type" value="Genomic_DNA"/>
</dbReference>
<protein>
    <recommendedName>
        <fullName evidence="10">BHLH domain-containing protein</fullName>
    </recommendedName>
</protein>
<evidence type="ECO:0000256" key="7">
    <source>
        <dbReference type="ARBA" id="ARBA00023163"/>
    </source>
</evidence>
<evidence type="ECO:0000256" key="4">
    <source>
        <dbReference type="ARBA" id="ARBA00022871"/>
    </source>
</evidence>
<evidence type="ECO:0000256" key="2">
    <source>
        <dbReference type="ARBA" id="ARBA00022473"/>
    </source>
</evidence>